<proteinExistence type="predicted"/>
<evidence type="ECO:0000313" key="6">
    <source>
        <dbReference type="Proteomes" id="UP000230885"/>
    </source>
</evidence>
<dbReference type="InterPro" id="IPR044068">
    <property type="entry name" value="CB"/>
</dbReference>
<dbReference type="PROSITE" id="PS51900">
    <property type="entry name" value="CB"/>
    <property type="match status" value="1"/>
</dbReference>
<accession>A0A2M8EUG7</accession>
<evidence type="ECO:0000259" key="4">
    <source>
        <dbReference type="PROSITE" id="PS51900"/>
    </source>
</evidence>
<reference evidence="6" key="1">
    <citation type="submission" date="2017-09" db="EMBL/GenBank/DDBJ databases">
        <title>Depth-based differentiation of microbial function through sediment-hosted aquifers and enrichment of novel symbionts in the deep terrestrial subsurface.</title>
        <authorList>
            <person name="Probst A.J."/>
            <person name="Ladd B."/>
            <person name="Jarett J.K."/>
            <person name="Geller-Mcgrath D.E."/>
            <person name="Sieber C.M.K."/>
            <person name="Emerson J.B."/>
            <person name="Anantharaman K."/>
            <person name="Thomas B.C."/>
            <person name="Malmstrom R."/>
            <person name="Stieglmeier M."/>
            <person name="Klingl A."/>
            <person name="Woyke T."/>
            <person name="Ryan C.M."/>
            <person name="Banfield J.F."/>
        </authorList>
    </citation>
    <scope>NUCLEOTIDE SEQUENCE [LARGE SCALE GENOMIC DNA]</scope>
</reference>
<evidence type="ECO:0000256" key="1">
    <source>
        <dbReference type="ARBA" id="ARBA00023125"/>
    </source>
</evidence>
<protein>
    <recommendedName>
        <fullName evidence="4">Core-binding (CB) domain-containing protein</fullName>
    </recommendedName>
</protein>
<dbReference type="Gene3D" id="1.10.150.130">
    <property type="match status" value="1"/>
</dbReference>
<comment type="caution">
    <text evidence="5">The sequence shown here is derived from an EMBL/GenBank/DDBJ whole genome shotgun (WGS) entry which is preliminary data.</text>
</comment>
<keyword evidence="3" id="KW-0472">Membrane</keyword>
<evidence type="ECO:0000256" key="3">
    <source>
        <dbReference type="SAM" id="Phobius"/>
    </source>
</evidence>
<gene>
    <name evidence="5" type="ORF">CO053_02965</name>
</gene>
<evidence type="ECO:0000313" key="5">
    <source>
        <dbReference type="EMBL" id="PJC28759.1"/>
    </source>
</evidence>
<feature type="non-terminal residue" evidence="5">
    <location>
        <position position="475"/>
    </location>
</feature>
<feature type="domain" description="Core-binding (CB)" evidence="4">
    <location>
        <begin position="1"/>
        <end position="40"/>
    </location>
</feature>
<evidence type="ECO:0000256" key="2">
    <source>
        <dbReference type="PROSITE-ProRule" id="PRU01248"/>
    </source>
</evidence>
<keyword evidence="1 2" id="KW-0238">DNA-binding</keyword>
<dbReference type="EMBL" id="PFSE01000046">
    <property type="protein sequence ID" value="PJC28759.1"/>
    <property type="molecule type" value="Genomic_DNA"/>
</dbReference>
<organism evidence="5 6">
    <name type="scientific">Candidatus Shapirobacteria bacterium CG_4_9_14_0_2_um_filter_40_11</name>
    <dbReference type="NCBI Taxonomy" id="1974876"/>
    <lineage>
        <taxon>Bacteria</taxon>
        <taxon>Candidatus Shapironibacteriota</taxon>
    </lineage>
</organism>
<dbReference type="Proteomes" id="UP000230885">
    <property type="component" value="Unassembled WGS sequence"/>
</dbReference>
<dbReference type="GO" id="GO:0003677">
    <property type="term" value="F:DNA binding"/>
    <property type="evidence" value="ECO:0007669"/>
    <property type="project" value="UniProtKB-UniRule"/>
</dbReference>
<feature type="transmembrane region" description="Helical" evidence="3">
    <location>
        <begin position="121"/>
        <end position="139"/>
    </location>
</feature>
<keyword evidence="3" id="KW-1133">Transmembrane helix</keyword>
<keyword evidence="3" id="KW-0812">Transmembrane</keyword>
<dbReference type="InterPro" id="IPR010998">
    <property type="entry name" value="Integrase_recombinase_N"/>
</dbReference>
<sequence length="475" mass="50645">MKTAQKILEKYKEFLIKSGVSPSTTERKLSSVRVYLNFLEAKNYLILDKKPEIASTAKDFKPEEIINKLSSLGILGKESPRNTARRLLAKINSLRYTLPYAIKYGQPKWLIKYHKLSYSRFINLALLIIFCVGLGVGVYDQFGRRTSKEGRILGTAPVSVPAFLSFQGRLTDQYDTPIGIGKTFAFSIYNVGTGGTALWSETKNITPDIDGIFNTLLGDTVDIDRSIFKDNMDLYLGVTVGGDPEMTARQQIATVGYAFNSQYLQGYGVGATGIGAQINEIPIIDGNGFLGIAASNPTLQTTGGTFTIQSPVLVLTTTGDGDISLSLDGTGGVGIGTTNPLELLHVSKLQDATTKIQVSNLNAGIDASAGIKLSSHGGDSLIYRTSDVYSVGQLANNLVIHEASGNIVFWGATEIARFSNGGNLGIGTTTPSQKLDIDGSINVGNTGIFGSLAVSSTGLVTNLNADMLDGLHASS</sequence>
<dbReference type="AlphaFoldDB" id="A0A2M8EUG7"/>
<name>A0A2M8EUG7_9BACT</name>